<proteinExistence type="predicted"/>
<dbReference type="RefSeq" id="WP_381481986.1">
    <property type="nucleotide sequence ID" value="NZ_JBHTLT010000124.1"/>
</dbReference>
<dbReference type="Proteomes" id="UP001597231">
    <property type="component" value="Unassembled WGS sequence"/>
</dbReference>
<comment type="caution">
    <text evidence="1">The sequence shown here is derived from an EMBL/GenBank/DDBJ whole genome shotgun (WGS) entry which is preliminary data.</text>
</comment>
<organism evidence="1 2">
    <name type="scientific">Sporosarcina contaminans</name>
    <dbReference type="NCBI Taxonomy" id="633403"/>
    <lineage>
        <taxon>Bacteria</taxon>
        <taxon>Bacillati</taxon>
        <taxon>Bacillota</taxon>
        <taxon>Bacilli</taxon>
        <taxon>Bacillales</taxon>
        <taxon>Caryophanaceae</taxon>
        <taxon>Sporosarcina</taxon>
    </lineage>
</organism>
<name>A0ABW3U042_9BACL</name>
<reference evidence="2" key="1">
    <citation type="journal article" date="2019" name="Int. J. Syst. Evol. Microbiol.">
        <title>The Global Catalogue of Microorganisms (GCM) 10K type strain sequencing project: providing services to taxonomists for standard genome sequencing and annotation.</title>
        <authorList>
            <consortium name="The Broad Institute Genomics Platform"/>
            <consortium name="The Broad Institute Genome Sequencing Center for Infectious Disease"/>
            <person name="Wu L."/>
            <person name="Ma J."/>
        </authorList>
    </citation>
    <scope>NUCLEOTIDE SEQUENCE [LARGE SCALE GENOMIC DNA]</scope>
    <source>
        <strain evidence="2">CCUG 53915</strain>
    </source>
</reference>
<evidence type="ECO:0000313" key="2">
    <source>
        <dbReference type="Proteomes" id="UP001597231"/>
    </source>
</evidence>
<protein>
    <submittedName>
        <fullName evidence="1">Uncharacterized protein</fullName>
    </submittedName>
</protein>
<sequence>MRVAGIHYAAIKHIDSIESKDIQSFLQTISDREDISVIIQMVAY</sequence>
<evidence type="ECO:0000313" key="1">
    <source>
        <dbReference type="EMBL" id="MFD1206466.1"/>
    </source>
</evidence>
<dbReference type="EMBL" id="JBHTLT010000124">
    <property type="protein sequence ID" value="MFD1206466.1"/>
    <property type="molecule type" value="Genomic_DNA"/>
</dbReference>
<gene>
    <name evidence="1" type="ORF">ACFQ38_15320</name>
</gene>
<keyword evidence="2" id="KW-1185">Reference proteome</keyword>
<accession>A0ABW3U042</accession>